<feature type="binding site" evidence="14">
    <location>
        <position position="592"/>
    </location>
    <ligand>
        <name>ATP</name>
        <dbReference type="ChEBI" id="CHEBI:30616"/>
    </ligand>
</feature>
<name>A0A8T0H450_CERPU</name>
<dbReference type="EMBL" id="CM026429">
    <property type="protein sequence ID" value="KAG0563872.1"/>
    <property type="molecule type" value="Genomic_DNA"/>
</dbReference>
<dbReference type="Proteomes" id="UP000822688">
    <property type="component" value="Chromosome 8"/>
</dbReference>
<comment type="catalytic activity">
    <reaction evidence="13">
        <text>L-seryl-[protein] + ATP = O-phospho-L-seryl-[protein] + ADP + H(+)</text>
        <dbReference type="Rhea" id="RHEA:17989"/>
        <dbReference type="Rhea" id="RHEA-COMP:9863"/>
        <dbReference type="Rhea" id="RHEA-COMP:11604"/>
        <dbReference type="ChEBI" id="CHEBI:15378"/>
        <dbReference type="ChEBI" id="CHEBI:29999"/>
        <dbReference type="ChEBI" id="CHEBI:30616"/>
        <dbReference type="ChEBI" id="CHEBI:83421"/>
        <dbReference type="ChEBI" id="CHEBI:456216"/>
        <dbReference type="EC" id="2.7.11.1"/>
    </reaction>
</comment>
<dbReference type="GO" id="GO:0005524">
    <property type="term" value="F:ATP binding"/>
    <property type="evidence" value="ECO:0007669"/>
    <property type="project" value="UniProtKB-UniRule"/>
</dbReference>
<dbReference type="Gene3D" id="2.90.10.10">
    <property type="entry name" value="Bulb-type lectin domain"/>
    <property type="match status" value="1"/>
</dbReference>
<evidence type="ECO:0000256" key="6">
    <source>
        <dbReference type="ARBA" id="ARBA00022741"/>
    </source>
</evidence>
<dbReference type="GO" id="GO:0048544">
    <property type="term" value="P:recognition of pollen"/>
    <property type="evidence" value="ECO:0007669"/>
    <property type="project" value="InterPro"/>
</dbReference>
<feature type="domain" description="Protein kinase" evidence="16">
    <location>
        <begin position="561"/>
        <end position="862"/>
    </location>
</feature>
<evidence type="ECO:0000256" key="4">
    <source>
        <dbReference type="ARBA" id="ARBA00022692"/>
    </source>
</evidence>
<keyword evidence="4 15" id="KW-0812">Transmembrane</keyword>
<dbReference type="PANTHER" id="PTHR47974:SF9">
    <property type="entry name" value="RECEPTOR-LIKE SERINE_THREONINE-PROTEIN KINASE"/>
    <property type="match status" value="1"/>
</dbReference>
<keyword evidence="9 15" id="KW-1133">Transmembrane helix</keyword>
<dbReference type="FunFam" id="1.10.510.10:FF:000384">
    <property type="entry name" value="G-type lectin S-receptor-like serine/threonine-protein kinase"/>
    <property type="match status" value="1"/>
</dbReference>
<dbReference type="InterPro" id="IPR000719">
    <property type="entry name" value="Prot_kinase_dom"/>
</dbReference>
<evidence type="ECO:0000256" key="13">
    <source>
        <dbReference type="PIRNR" id="PIRNR000641"/>
    </source>
</evidence>
<dbReference type="SMART" id="SM00220">
    <property type="entry name" value="S_TKc"/>
    <property type="match status" value="1"/>
</dbReference>
<keyword evidence="19" id="KW-1185">Reference proteome</keyword>
<dbReference type="OrthoDB" id="1919803at2759"/>
<dbReference type="PROSITE" id="PS00108">
    <property type="entry name" value="PROTEIN_KINASE_ST"/>
    <property type="match status" value="1"/>
</dbReference>
<evidence type="ECO:0000256" key="11">
    <source>
        <dbReference type="ARBA" id="ARBA00023157"/>
    </source>
</evidence>
<dbReference type="GO" id="GO:0016020">
    <property type="term" value="C:membrane"/>
    <property type="evidence" value="ECO:0007669"/>
    <property type="project" value="UniProtKB-SubCell"/>
</dbReference>
<comment type="catalytic activity">
    <reaction evidence="13">
        <text>L-threonyl-[protein] + ATP = O-phospho-L-threonyl-[protein] + ADP + H(+)</text>
        <dbReference type="Rhea" id="RHEA:46608"/>
        <dbReference type="Rhea" id="RHEA-COMP:11060"/>
        <dbReference type="Rhea" id="RHEA-COMP:11605"/>
        <dbReference type="ChEBI" id="CHEBI:15378"/>
        <dbReference type="ChEBI" id="CHEBI:30013"/>
        <dbReference type="ChEBI" id="CHEBI:30616"/>
        <dbReference type="ChEBI" id="CHEBI:61977"/>
        <dbReference type="ChEBI" id="CHEBI:456216"/>
        <dbReference type="EC" id="2.7.11.1"/>
    </reaction>
</comment>
<keyword evidence="11" id="KW-1015">Disulfide bond</keyword>
<dbReference type="InterPro" id="IPR024171">
    <property type="entry name" value="SRK-like_kinase"/>
</dbReference>
<keyword evidence="8 13" id="KW-0067">ATP-binding</keyword>
<evidence type="ECO:0000256" key="8">
    <source>
        <dbReference type="ARBA" id="ARBA00022840"/>
    </source>
</evidence>
<comment type="subcellular location">
    <subcellularLocation>
        <location evidence="1">Membrane</location>
        <topology evidence="1">Single-pass membrane protein</topology>
    </subcellularLocation>
</comment>
<dbReference type="PROSITE" id="PS00107">
    <property type="entry name" value="PROTEIN_KINASE_ATP"/>
    <property type="match status" value="1"/>
</dbReference>
<evidence type="ECO:0000256" key="3">
    <source>
        <dbReference type="ARBA" id="ARBA00022679"/>
    </source>
</evidence>
<feature type="transmembrane region" description="Helical" evidence="15">
    <location>
        <begin position="501"/>
        <end position="529"/>
    </location>
</feature>
<dbReference type="Gene3D" id="3.30.200.20">
    <property type="entry name" value="Phosphorylase Kinase, domain 1"/>
    <property type="match status" value="1"/>
</dbReference>
<proteinExistence type="inferred from homology"/>
<dbReference type="Pfam" id="PF00069">
    <property type="entry name" value="Pkinase"/>
    <property type="match status" value="1"/>
</dbReference>
<dbReference type="Pfam" id="PF00954">
    <property type="entry name" value="S_locus_glycop"/>
    <property type="match status" value="1"/>
</dbReference>
<evidence type="ECO:0000259" key="17">
    <source>
        <dbReference type="PROSITE" id="PS50927"/>
    </source>
</evidence>
<evidence type="ECO:0000313" key="18">
    <source>
        <dbReference type="EMBL" id="KAG0563872.1"/>
    </source>
</evidence>
<evidence type="ECO:0000256" key="7">
    <source>
        <dbReference type="ARBA" id="ARBA00022777"/>
    </source>
</evidence>
<feature type="domain" description="Bulb-type lectin" evidence="17">
    <location>
        <begin position="74"/>
        <end position="199"/>
    </location>
</feature>
<sequence length="891" mass="100564">MARQTLATHPNASQAFLFHKVLGNGSTRKTPRATVPVPQAMWHQRQQLQIILLFIFFCEFIFCVANGATSLGSSLALNGSTTLQLNETLVSDDGQFALGYWHNDLESPDTGYNLAIWYAKVSKMTPVWMPKTSIVLSSKAILSLSRDDGLQLQDSISQGSLPVWNTPTKMVNVTMATILNSGNLVLYNSTNHILWESFEQPTNTLLPNQRYSSNNKIMLYSWKDENNYTTGLGQYVMRWNSSNYLELDYLTHWIPLVVYWTSYIPSLSYVGNVTGNGTGNGTTNVIGNTSVVLTSMGEFRASMAPNIYTVIGKSNISTGDYLRRITLDIDGQLRMYSWQIGTSKDWSIEWSAVSSTCDIIGWCGPFAVCVLGDCQCPHGFNWIDASNTKKGCVRVKPPYFCNDTHIVDDLVPFPGDYPWGTDNNYFPNVTLEACQQECLKDCLCQCATTSYPDVNGNLRCWLKGNILINGVYKNDRTSYVRMAPTFIGKSKRKLSYSTARLIIFIIGPIMVIFGLISCVLGWFFIFKWIKYYQLYMLKKKWRIAHGTTVRFTYNEIQIITQNFSEIIGKGGYGTVYKGVIETDDTKVLVAVKQLGKLDQGVKTFITEVDVIGSIHHIHLIHLLGYCADAHHKVLVYEYMEKCSLDKLLFRDDKSMPILEWRPRFNIAIQTARGLAYLHDDIRDQRIIHCDVKPENILIDSTYSAKVADFGLSRILNREQSLTMTTHIRGTCGYLAPEWTSNHTPITPKTDVYSFGMVLFEIISGSRNTKLSTTESSINNSSITSSSTFNDTKNGYFPLLAYSKLNESNFNILEVLDPSLTGLADHNEVERVLRVAFWCINNNHQLRPSMSKVVQMLEGHIPIELPLPQPNFNDKFLSDSTDSPIILKEILM</sequence>
<dbReference type="Gene3D" id="1.10.510.10">
    <property type="entry name" value="Transferase(Phosphotransferase) domain 1"/>
    <property type="match status" value="1"/>
</dbReference>
<dbReference type="SMART" id="SM00108">
    <property type="entry name" value="B_lectin"/>
    <property type="match status" value="1"/>
</dbReference>
<evidence type="ECO:0000259" key="16">
    <source>
        <dbReference type="PROSITE" id="PS50011"/>
    </source>
</evidence>
<dbReference type="InterPro" id="IPR000858">
    <property type="entry name" value="S_locus_glycoprot_dom"/>
</dbReference>
<keyword evidence="6 13" id="KW-0547">Nucleotide-binding</keyword>
<dbReference type="GO" id="GO:0004674">
    <property type="term" value="F:protein serine/threonine kinase activity"/>
    <property type="evidence" value="ECO:0007669"/>
    <property type="project" value="UniProtKB-KW"/>
</dbReference>
<dbReference type="InterPro" id="IPR017441">
    <property type="entry name" value="Protein_kinase_ATP_BS"/>
</dbReference>
<evidence type="ECO:0000256" key="1">
    <source>
        <dbReference type="ARBA" id="ARBA00004167"/>
    </source>
</evidence>
<dbReference type="InterPro" id="IPR036426">
    <property type="entry name" value="Bulb-type_lectin_dom_sf"/>
</dbReference>
<protein>
    <recommendedName>
        <fullName evidence="13">Receptor-like serine/threonine-protein kinase</fullName>
        <ecNumber evidence="13">2.7.11.1</ecNumber>
    </recommendedName>
</protein>
<evidence type="ECO:0000313" key="19">
    <source>
        <dbReference type="Proteomes" id="UP000822688"/>
    </source>
</evidence>
<evidence type="ECO:0000256" key="12">
    <source>
        <dbReference type="ARBA" id="ARBA00023180"/>
    </source>
</evidence>
<dbReference type="InterPro" id="IPR001480">
    <property type="entry name" value="Bulb-type_lectin_dom"/>
</dbReference>
<evidence type="ECO:0000256" key="9">
    <source>
        <dbReference type="ARBA" id="ARBA00022989"/>
    </source>
</evidence>
<dbReference type="FunFam" id="3.30.200.20:FF:000178">
    <property type="entry name" value="serine/threonine-protein kinase PBS1-like"/>
    <property type="match status" value="1"/>
</dbReference>
<dbReference type="PROSITE" id="PS50011">
    <property type="entry name" value="PROTEIN_KINASE_DOM"/>
    <property type="match status" value="1"/>
</dbReference>
<keyword evidence="3 13" id="KW-0808">Transferase</keyword>
<evidence type="ECO:0000256" key="14">
    <source>
        <dbReference type="PROSITE-ProRule" id="PRU10141"/>
    </source>
</evidence>
<dbReference type="AlphaFoldDB" id="A0A8T0H450"/>
<dbReference type="SUPFAM" id="SSF56112">
    <property type="entry name" value="Protein kinase-like (PK-like)"/>
    <property type="match status" value="1"/>
</dbReference>
<feature type="transmembrane region" description="Helical" evidence="15">
    <location>
        <begin position="50"/>
        <end position="68"/>
    </location>
</feature>
<accession>A0A8T0H450</accession>
<keyword evidence="12" id="KW-0325">Glycoprotein</keyword>
<comment type="caution">
    <text evidence="18">The sequence shown here is derived from an EMBL/GenBank/DDBJ whole genome shotgun (WGS) entry which is preliminary data.</text>
</comment>
<evidence type="ECO:0000256" key="2">
    <source>
        <dbReference type="ARBA" id="ARBA00022527"/>
    </source>
</evidence>
<dbReference type="InterPro" id="IPR008271">
    <property type="entry name" value="Ser/Thr_kinase_AS"/>
</dbReference>
<evidence type="ECO:0000256" key="15">
    <source>
        <dbReference type="SAM" id="Phobius"/>
    </source>
</evidence>
<keyword evidence="7 13" id="KW-0418">Kinase</keyword>
<keyword evidence="5" id="KW-0732">Signal</keyword>
<dbReference type="EC" id="2.7.11.1" evidence="13"/>
<comment type="similarity">
    <text evidence="13">Belongs to the protein kinase superfamily. Ser/Thr protein kinase family.</text>
</comment>
<organism evidence="18 19">
    <name type="scientific">Ceratodon purpureus</name>
    <name type="common">Fire moss</name>
    <name type="synonym">Dicranum purpureum</name>
    <dbReference type="NCBI Taxonomy" id="3225"/>
    <lineage>
        <taxon>Eukaryota</taxon>
        <taxon>Viridiplantae</taxon>
        <taxon>Streptophyta</taxon>
        <taxon>Embryophyta</taxon>
        <taxon>Bryophyta</taxon>
        <taxon>Bryophytina</taxon>
        <taxon>Bryopsida</taxon>
        <taxon>Dicranidae</taxon>
        <taxon>Pseudoditrichales</taxon>
        <taxon>Ditrichaceae</taxon>
        <taxon>Ceratodon</taxon>
    </lineage>
</organism>
<dbReference type="SUPFAM" id="SSF51110">
    <property type="entry name" value="alpha-D-mannose-specific plant lectins"/>
    <property type="match status" value="1"/>
</dbReference>
<dbReference type="InterPro" id="IPR011009">
    <property type="entry name" value="Kinase-like_dom_sf"/>
</dbReference>
<dbReference type="PANTHER" id="PTHR47974">
    <property type="entry name" value="OS07G0415500 PROTEIN"/>
    <property type="match status" value="1"/>
</dbReference>
<dbReference type="Pfam" id="PF01453">
    <property type="entry name" value="B_lectin"/>
    <property type="match status" value="1"/>
</dbReference>
<dbReference type="PROSITE" id="PS50927">
    <property type="entry name" value="BULB_LECTIN"/>
    <property type="match status" value="1"/>
</dbReference>
<reference evidence="18" key="1">
    <citation type="submission" date="2020-06" db="EMBL/GenBank/DDBJ databases">
        <title>WGS assembly of Ceratodon purpureus strain R40.</title>
        <authorList>
            <person name="Carey S.B."/>
            <person name="Jenkins J."/>
            <person name="Shu S."/>
            <person name="Lovell J.T."/>
            <person name="Sreedasyam A."/>
            <person name="Maumus F."/>
            <person name="Tiley G.P."/>
            <person name="Fernandez-Pozo N."/>
            <person name="Barry K."/>
            <person name="Chen C."/>
            <person name="Wang M."/>
            <person name="Lipzen A."/>
            <person name="Daum C."/>
            <person name="Saski C.A."/>
            <person name="Payton A.C."/>
            <person name="Mcbreen J.C."/>
            <person name="Conrad R.E."/>
            <person name="Kollar L.M."/>
            <person name="Olsson S."/>
            <person name="Huttunen S."/>
            <person name="Landis J.B."/>
            <person name="Wickett N.J."/>
            <person name="Johnson M.G."/>
            <person name="Rensing S.A."/>
            <person name="Grimwood J."/>
            <person name="Schmutz J."/>
            <person name="Mcdaniel S.F."/>
        </authorList>
    </citation>
    <scope>NUCLEOTIDE SEQUENCE</scope>
    <source>
        <strain evidence="18">R40</strain>
    </source>
</reference>
<dbReference type="PIRSF" id="PIRSF000641">
    <property type="entry name" value="SRK"/>
    <property type="match status" value="1"/>
</dbReference>
<evidence type="ECO:0000256" key="5">
    <source>
        <dbReference type="ARBA" id="ARBA00022729"/>
    </source>
</evidence>
<keyword evidence="2 13" id="KW-0723">Serine/threonine-protein kinase</keyword>
<gene>
    <name evidence="18" type="ORF">KC19_8G066200</name>
</gene>
<evidence type="ECO:0000256" key="10">
    <source>
        <dbReference type="ARBA" id="ARBA00023136"/>
    </source>
</evidence>
<keyword evidence="10 15" id="KW-0472">Membrane</keyword>